<evidence type="ECO:0000313" key="4">
    <source>
        <dbReference type="EMBL" id="KAK3278865.1"/>
    </source>
</evidence>
<dbReference type="EMBL" id="LGRX02005248">
    <property type="protein sequence ID" value="KAK3278865.1"/>
    <property type="molecule type" value="Genomic_DNA"/>
</dbReference>
<feature type="transmembrane region" description="Helical" evidence="2">
    <location>
        <begin position="1224"/>
        <end position="1246"/>
    </location>
</feature>
<reference evidence="4 5" key="1">
    <citation type="journal article" date="2015" name="Genome Biol. Evol.">
        <title>Comparative Genomics of a Bacterivorous Green Alga Reveals Evolutionary Causalities and Consequences of Phago-Mixotrophic Mode of Nutrition.</title>
        <authorList>
            <person name="Burns J.A."/>
            <person name="Paasch A."/>
            <person name="Narechania A."/>
            <person name="Kim E."/>
        </authorList>
    </citation>
    <scope>NUCLEOTIDE SEQUENCE [LARGE SCALE GENOMIC DNA]</scope>
    <source>
        <strain evidence="4 5">PLY_AMNH</strain>
    </source>
</reference>
<keyword evidence="2" id="KW-1133">Transmembrane helix</keyword>
<evidence type="ECO:0000256" key="2">
    <source>
        <dbReference type="SAM" id="Phobius"/>
    </source>
</evidence>
<keyword evidence="3" id="KW-0732">Signal</keyword>
<dbReference type="PANTHER" id="PTHR11319">
    <property type="entry name" value="G PROTEIN-COUPLED RECEPTOR-RELATED"/>
    <property type="match status" value="1"/>
</dbReference>
<dbReference type="Proteomes" id="UP001190700">
    <property type="component" value="Unassembled WGS sequence"/>
</dbReference>
<keyword evidence="5" id="KW-1185">Reference proteome</keyword>
<feature type="transmembrane region" description="Helical" evidence="2">
    <location>
        <begin position="1058"/>
        <end position="1079"/>
    </location>
</feature>
<evidence type="ECO:0000313" key="5">
    <source>
        <dbReference type="Proteomes" id="UP001190700"/>
    </source>
</evidence>
<accession>A0AAE0GIZ1</accession>
<feature type="compositionally biased region" description="Basic and acidic residues" evidence="1">
    <location>
        <begin position="29"/>
        <end position="44"/>
    </location>
</feature>
<protein>
    <submittedName>
        <fullName evidence="4">Uncharacterized protein</fullName>
    </submittedName>
</protein>
<feature type="signal peptide" evidence="3">
    <location>
        <begin position="1"/>
        <end position="23"/>
    </location>
</feature>
<dbReference type="PANTHER" id="PTHR11319:SF35">
    <property type="entry name" value="OUTER MEMBRANE PROTEIN PMPC-RELATED"/>
    <property type="match status" value="1"/>
</dbReference>
<evidence type="ECO:0000256" key="1">
    <source>
        <dbReference type="SAM" id="MobiDB-lite"/>
    </source>
</evidence>
<proteinExistence type="predicted"/>
<dbReference type="SUPFAM" id="SSF51126">
    <property type="entry name" value="Pectin lyase-like"/>
    <property type="match status" value="2"/>
</dbReference>
<keyword evidence="2" id="KW-0472">Membrane</keyword>
<evidence type="ECO:0000256" key="3">
    <source>
        <dbReference type="SAM" id="SignalP"/>
    </source>
</evidence>
<feature type="compositionally biased region" description="Polar residues" evidence="1">
    <location>
        <begin position="45"/>
        <end position="58"/>
    </location>
</feature>
<comment type="caution">
    <text evidence="4">The sequence shown here is derived from an EMBL/GenBank/DDBJ whole genome shotgun (WGS) entry which is preliminary data.</text>
</comment>
<gene>
    <name evidence="4" type="ORF">CYMTET_13224</name>
</gene>
<sequence length="1594" mass="171447">MLRIRSCSILVVLLSSGYFSSDAFQLHFEPDNDSGRNSADDQSSRLDGNTVTSSSSGFNPHKSFGGPGSALFSPHVFPQDTDGNGRKYRGSSSEQDGLPLEAVAEFARSQNLSKTVSIAEAKSTGRTLAQVDYTNTSLFEMVLGPGAFQTSAWKYAPGANGGCSLLQSVPIGTHIMWRFNGTFLFIDSSHSIFGKVLVYAHLVDTMEGAPQTFQGIFDLIDQRVTFTVDVAHLSGTPEEIIPPCSGHGSCYLDPVGKTDATYCICDEGFQLSPLISSECVPVVSSNLDSRYVQAGTDATANSGFRSDPFANLSYALQMSVPNASDHFDGEFKELTLLPGTYVATTHPMVYVPVGSSIQTITSTNGSSVTILDCDLRTRGFVIAKDALQISGITIRSCWAWSATWPLGFSAAPRSSEQLPAHPLYSSVEFGWNNEGLGGGVLVGRGVELEIVNVTIEHCRASYLGGGVAVQFDIIGDPTSQALVTTIISFKDSVLHNNTAGCGGGALVILDLNPDLLLEGTNITDNRASYGGALFLDLGIARITTRKCRFERNQAASGGAIMVPYDASLTVLNSYFDFNEALESWHAAAVGMPLCFADTSARIYPGSGGALDLQEAEVSITDTVFSNCFATRGGAISTQGSPRKTWSAPSEPIFNTLLRVEFVNNKVTKYGGAVYVKDASYVVQSSHFSSNSGNMGGGLMAAGGNMIALTNTAMVNNSANGKGGALLVRGGRIELRSSVVRSNYAATYGGALHCNEYGHVIAEGCTYDFNAVGKVGYGGALSLSPSCNLSVVDATISHNFAGIEGGALHVQPGSGSVLDLRSVHLVENLALLRGGALALTNLESADLALSDLVFTRNSCQEGGGGAAVTDFPIQCNNCQLINNSALYADDFTTTDFTLLPKSPPYNTSGVVYTVSGEVLPILVIQIVDSYLNDIELASYTDMLVLETNASHISGNQARLIDGSAAFAAVILKSRPGSSLQLLLSWRFNSGSPLRHLNFTVLVQECSEGEGLSQDLLVCEMCSAHNGYSISPGQPCVLCNTDQVVEGLTCVSKDNKIPRIWVYLVIALAVFVVIISFFFLLRLRLAQIKLQEQEEDHLRKQYGYKDRENKLVRSNRAFIDHQLKNKFAAACFAIESLLMSCVAENNSQSYSLYDPYSYEGPGMELQRTLLDCQEEMEDGLMICTTQQTYEKVLQRTYVLQSRSIDLRQMLRRYFTRKIKWEVEEGFPIITLDATLLVSLLSIGLTIALRNDHSGEATPRLHCRLRGSSGEMELEVELSNESVAGQESSLSPHSTLIDTLPSGSRLLEMAHEIAALLGGKIILKGTCFDLVVAVEVSRDHTPLPIEDSTRVADALTSASRLMRPPLQSYDVQPEIEGFEWSVESHRLEAPPSTVGPLALGDVPKCGTTAGSTANHGETLREVTSTPFSIRELHPKTPHSHSIPALHCDDGWPSPQASIGGKDNQLMLCIMKHLVLKVLKGSQNSIFCGNDKSDILGVGDKVLFSDPPVDICILDQNLDDPRCLEGPPVLLGTEIIRKLMLGGYTGITIIRSANDSDVDIAEYFEAGASGVLKKTDSIAQSAHQIGELWKQHIAHNAF</sequence>
<feature type="chain" id="PRO_5042101333" evidence="3">
    <location>
        <begin position="24"/>
        <end position="1594"/>
    </location>
</feature>
<name>A0AAE0GIZ1_9CHLO</name>
<dbReference type="InterPro" id="IPR011050">
    <property type="entry name" value="Pectin_lyase_fold/virulence"/>
</dbReference>
<feature type="region of interest" description="Disordered" evidence="1">
    <location>
        <begin position="29"/>
        <end position="60"/>
    </location>
</feature>
<keyword evidence="2" id="KW-0812">Transmembrane</keyword>
<organism evidence="4 5">
    <name type="scientific">Cymbomonas tetramitiformis</name>
    <dbReference type="NCBI Taxonomy" id="36881"/>
    <lineage>
        <taxon>Eukaryota</taxon>
        <taxon>Viridiplantae</taxon>
        <taxon>Chlorophyta</taxon>
        <taxon>Pyramimonadophyceae</taxon>
        <taxon>Pyramimonadales</taxon>
        <taxon>Pyramimonadaceae</taxon>
        <taxon>Cymbomonas</taxon>
    </lineage>
</organism>